<dbReference type="GO" id="GO:0005737">
    <property type="term" value="C:cytoplasm"/>
    <property type="evidence" value="ECO:0007669"/>
    <property type="project" value="UniProtKB-SubCell"/>
</dbReference>
<keyword evidence="5" id="KW-0055">Arginine biosynthesis</keyword>
<dbReference type="InterPro" id="IPR015421">
    <property type="entry name" value="PyrdxlP-dep_Trfase_major"/>
</dbReference>
<feature type="binding site" evidence="5">
    <location>
        <position position="131"/>
    </location>
    <ligand>
        <name>N(2)-acetyl-L-ornithine</name>
        <dbReference type="ChEBI" id="CHEBI:57805"/>
    </ligand>
</feature>
<protein>
    <recommendedName>
        <fullName evidence="5">Acetylornithine aminotransferase</fullName>
        <shortName evidence="5">ACOAT</shortName>
        <ecNumber evidence="5">2.6.1.11</ecNumber>
    </recommendedName>
</protein>
<dbReference type="Proteomes" id="UP000321157">
    <property type="component" value="Unassembled WGS sequence"/>
</dbReference>
<dbReference type="InterPro" id="IPR049704">
    <property type="entry name" value="Aminotrans_3_PPA_site"/>
</dbReference>
<keyword evidence="5" id="KW-0963">Cytoplasm</keyword>
<dbReference type="GO" id="GO:0003992">
    <property type="term" value="F:N2-acetyl-L-ornithine:2-oxoglutarate 5-aminotransferase activity"/>
    <property type="evidence" value="ECO:0007669"/>
    <property type="project" value="UniProtKB-UniRule"/>
</dbReference>
<dbReference type="GO" id="GO:0030170">
    <property type="term" value="F:pyridoxal phosphate binding"/>
    <property type="evidence" value="ECO:0007669"/>
    <property type="project" value="InterPro"/>
</dbReference>
<accession>A0A511VB45</accession>
<evidence type="ECO:0000256" key="5">
    <source>
        <dbReference type="HAMAP-Rule" id="MF_01107"/>
    </source>
</evidence>
<evidence type="ECO:0000256" key="3">
    <source>
        <dbReference type="ARBA" id="ARBA00022679"/>
    </source>
</evidence>
<dbReference type="PANTHER" id="PTHR11986:SF79">
    <property type="entry name" value="ACETYLORNITHINE AMINOTRANSFERASE, MITOCHONDRIAL"/>
    <property type="match status" value="1"/>
</dbReference>
<comment type="subunit">
    <text evidence="5">Homodimer.</text>
</comment>
<dbReference type="PANTHER" id="PTHR11986">
    <property type="entry name" value="AMINOTRANSFERASE CLASS III"/>
    <property type="match status" value="1"/>
</dbReference>
<dbReference type="InterPro" id="IPR004636">
    <property type="entry name" value="AcOrn/SuccOrn_fam"/>
</dbReference>
<keyword evidence="7" id="KW-1185">Reference proteome</keyword>
<feature type="binding site" evidence="5">
    <location>
        <position position="270"/>
    </location>
    <ligand>
        <name>N(2)-acetyl-L-ornithine</name>
        <dbReference type="ChEBI" id="CHEBI:57805"/>
    </ligand>
</feature>
<reference evidence="6 7" key="1">
    <citation type="submission" date="2019-07" db="EMBL/GenBank/DDBJ databases">
        <title>Whole genome shotgun sequence of Aneurinibacillus danicus NBRC 102444.</title>
        <authorList>
            <person name="Hosoyama A."/>
            <person name="Uohara A."/>
            <person name="Ohji S."/>
            <person name="Ichikawa N."/>
        </authorList>
    </citation>
    <scope>NUCLEOTIDE SEQUENCE [LARGE SCALE GENOMIC DNA]</scope>
    <source>
        <strain evidence="6 7">NBRC 102444</strain>
    </source>
</reference>
<dbReference type="GO" id="GO:0006526">
    <property type="term" value="P:L-arginine biosynthetic process"/>
    <property type="evidence" value="ECO:0007669"/>
    <property type="project" value="UniProtKB-UniRule"/>
</dbReference>
<feature type="binding site" evidence="5">
    <location>
        <position position="128"/>
    </location>
    <ligand>
        <name>pyridoxal 5'-phosphate</name>
        <dbReference type="ChEBI" id="CHEBI:597326"/>
    </ligand>
</feature>
<comment type="caution">
    <text evidence="6">The sequence shown here is derived from an EMBL/GenBank/DDBJ whole genome shotgun (WGS) entry which is preliminary data.</text>
</comment>
<dbReference type="EC" id="2.6.1.11" evidence="5"/>
<feature type="modified residue" description="N6-(pyridoxal phosphate)lysine" evidence="5">
    <location>
        <position position="242"/>
    </location>
</feature>
<comment type="cofactor">
    <cofactor evidence="5">
        <name>pyridoxal 5'-phosphate</name>
        <dbReference type="ChEBI" id="CHEBI:597326"/>
    </cofactor>
    <text evidence="5">Binds 1 pyridoxal phosphate per subunit.</text>
</comment>
<name>A0A511VB45_9BACL</name>
<dbReference type="RefSeq" id="WP_246147393.1">
    <property type="nucleotide sequence ID" value="NZ_BJXX01000165.1"/>
</dbReference>
<dbReference type="EMBL" id="BJXX01000165">
    <property type="protein sequence ID" value="GEN36039.1"/>
    <property type="molecule type" value="Genomic_DNA"/>
</dbReference>
<evidence type="ECO:0000256" key="1">
    <source>
        <dbReference type="ARBA" id="ARBA00022576"/>
    </source>
</evidence>
<sequence>MSYLFPNYGRWPIRITKGEGNYLWDEAGNRYLDLVSGIAVTSLGNVPPQVKVKVQEQLDTLWHCSNLFEIPVQEKLAAKLTSLTCGNRAFFCNSGAEANEAAIKLARRYQQKVQKQNRYEVITFEQSFHGRTLATLTATGQAKVKDGFDPLPEGFVTVPYNDAEALSAAITEKTCAIMLEMVQGEGGVHPASPEFVEHIKALCAEHDLLLIVDEVQTGIGRTGKWFAYQHYNVEPDIITMAKGLGSGFPIGAIVGKEKLAEAFGPGTHGTTFGGNPLACAAGLATLETIEENEYLARVEEMGAYFIEKLNRLSEACPDVVNVRGKGLMIGVELAFEAAPVVAKMREQGILLLQAGPNMLRLLPPFTIEKEEIDHAAQALEEVLNATAQTV</sequence>
<dbReference type="InterPro" id="IPR050103">
    <property type="entry name" value="Class-III_PLP-dep_AT"/>
</dbReference>
<dbReference type="PIRSF" id="PIRSF000521">
    <property type="entry name" value="Transaminase_4ab_Lys_Orn"/>
    <property type="match status" value="1"/>
</dbReference>
<dbReference type="SUPFAM" id="SSF53383">
    <property type="entry name" value="PLP-dependent transferases"/>
    <property type="match status" value="1"/>
</dbReference>
<keyword evidence="1 5" id="KW-0032">Aminotransferase</keyword>
<dbReference type="NCBIfam" id="NF002797">
    <property type="entry name" value="PRK02936.1"/>
    <property type="match status" value="1"/>
</dbReference>
<dbReference type="GO" id="GO:0042802">
    <property type="term" value="F:identical protein binding"/>
    <property type="evidence" value="ECO:0007669"/>
    <property type="project" value="TreeGrafter"/>
</dbReference>
<comment type="subcellular location">
    <subcellularLocation>
        <location evidence="5">Cytoplasm</location>
    </subcellularLocation>
</comment>
<evidence type="ECO:0000313" key="6">
    <source>
        <dbReference type="EMBL" id="GEN36039.1"/>
    </source>
</evidence>
<evidence type="ECO:0000256" key="2">
    <source>
        <dbReference type="ARBA" id="ARBA00022605"/>
    </source>
</evidence>
<dbReference type="Gene3D" id="3.90.1150.10">
    <property type="entry name" value="Aspartate Aminotransferase, domain 1"/>
    <property type="match status" value="1"/>
</dbReference>
<dbReference type="AlphaFoldDB" id="A0A511VB45"/>
<comment type="similarity">
    <text evidence="5">Belongs to the class-III pyridoxal-phosphate-dependent aminotransferase family. ArgD subfamily.</text>
</comment>
<organism evidence="6 7">
    <name type="scientific">Aneurinibacillus danicus</name>
    <dbReference type="NCBI Taxonomy" id="267746"/>
    <lineage>
        <taxon>Bacteria</taxon>
        <taxon>Bacillati</taxon>
        <taxon>Bacillota</taxon>
        <taxon>Bacilli</taxon>
        <taxon>Bacillales</taxon>
        <taxon>Paenibacillaceae</taxon>
        <taxon>Aneurinibacillus group</taxon>
        <taxon>Aneurinibacillus</taxon>
    </lineage>
</organism>
<feature type="binding site" evidence="5">
    <location>
        <begin position="213"/>
        <end position="216"/>
    </location>
    <ligand>
        <name>pyridoxal 5'-phosphate</name>
        <dbReference type="ChEBI" id="CHEBI:597326"/>
    </ligand>
</feature>
<feature type="binding site" evidence="5">
    <location>
        <position position="271"/>
    </location>
    <ligand>
        <name>pyridoxal 5'-phosphate</name>
        <dbReference type="ChEBI" id="CHEBI:597326"/>
    </ligand>
</feature>
<dbReference type="PROSITE" id="PS00600">
    <property type="entry name" value="AA_TRANSFER_CLASS_3"/>
    <property type="match status" value="1"/>
</dbReference>
<dbReference type="NCBIfam" id="TIGR00707">
    <property type="entry name" value="argD"/>
    <property type="match status" value="1"/>
</dbReference>
<dbReference type="InterPro" id="IPR015424">
    <property type="entry name" value="PyrdxlP-dep_Trfase"/>
</dbReference>
<dbReference type="InterPro" id="IPR015422">
    <property type="entry name" value="PyrdxlP-dep_Trfase_small"/>
</dbReference>
<keyword evidence="4 5" id="KW-0663">Pyridoxal phosphate</keyword>
<comment type="pathway">
    <text evidence="5">Amino-acid biosynthesis; L-arginine biosynthesis; N(2)-acetyl-L-ornithine from L-glutamate: step 4/4.</text>
</comment>
<dbReference type="HAMAP" id="MF_01107">
    <property type="entry name" value="ArgD_aminotrans_3"/>
    <property type="match status" value="1"/>
</dbReference>
<dbReference type="Pfam" id="PF00202">
    <property type="entry name" value="Aminotran_3"/>
    <property type="match status" value="1"/>
</dbReference>
<dbReference type="Gene3D" id="3.40.640.10">
    <property type="entry name" value="Type I PLP-dependent aspartate aminotransferase-like (Major domain)"/>
    <property type="match status" value="1"/>
</dbReference>
<evidence type="ECO:0000313" key="7">
    <source>
        <dbReference type="Proteomes" id="UP000321157"/>
    </source>
</evidence>
<dbReference type="UniPathway" id="UPA00068">
    <property type="reaction ID" value="UER00109"/>
</dbReference>
<dbReference type="NCBIfam" id="NF002325">
    <property type="entry name" value="PRK01278.1"/>
    <property type="match status" value="1"/>
</dbReference>
<proteinExistence type="inferred from homology"/>
<comment type="miscellaneous">
    <text evidence="5">May also have succinyldiaminopimelate aminotransferase activity, thus carrying out the corresponding step in lysine biosynthesis.</text>
</comment>
<keyword evidence="3 5" id="KW-0808">Transferase</keyword>
<dbReference type="FunFam" id="3.40.640.10:FF:000004">
    <property type="entry name" value="Acetylornithine aminotransferase"/>
    <property type="match status" value="1"/>
</dbReference>
<dbReference type="InterPro" id="IPR005814">
    <property type="entry name" value="Aminotrans_3"/>
</dbReference>
<evidence type="ECO:0000256" key="4">
    <source>
        <dbReference type="ARBA" id="ARBA00022898"/>
    </source>
</evidence>
<dbReference type="CDD" id="cd00610">
    <property type="entry name" value="OAT_like"/>
    <property type="match status" value="1"/>
</dbReference>
<gene>
    <name evidence="5 6" type="primary">argD</name>
    <name evidence="6" type="ORF">ADA01nite_34990</name>
</gene>
<comment type="catalytic activity">
    <reaction evidence="5">
        <text>N(2)-acetyl-L-ornithine + 2-oxoglutarate = N-acetyl-L-glutamate 5-semialdehyde + L-glutamate</text>
        <dbReference type="Rhea" id="RHEA:18049"/>
        <dbReference type="ChEBI" id="CHEBI:16810"/>
        <dbReference type="ChEBI" id="CHEBI:29123"/>
        <dbReference type="ChEBI" id="CHEBI:29985"/>
        <dbReference type="ChEBI" id="CHEBI:57805"/>
        <dbReference type="EC" id="2.6.1.11"/>
    </reaction>
</comment>
<feature type="binding site" evidence="5">
    <location>
        <begin position="95"/>
        <end position="96"/>
    </location>
    <ligand>
        <name>pyridoxal 5'-phosphate</name>
        <dbReference type="ChEBI" id="CHEBI:597326"/>
    </ligand>
</feature>
<keyword evidence="2 5" id="KW-0028">Amino-acid biosynthesis</keyword>